<protein>
    <recommendedName>
        <fullName evidence="4">Plasmid stabilization protein</fullName>
    </recommendedName>
</protein>
<dbReference type="InterPro" id="IPR035093">
    <property type="entry name" value="RelE/ParE_toxin_dom_sf"/>
</dbReference>
<proteinExistence type="predicted"/>
<organism evidence="2 3">
    <name type="scientific">Roseivirga spongicola</name>
    <dbReference type="NCBI Taxonomy" id="333140"/>
    <lineage>
        <taxon>Bacteria</taxon>
        <taxon>Pseudomonadati</taxon>
        <taxon>Bacteroidota</taxon>
        <taxon>Cytophagia</taxon>
        <taxon>Cytophagales</taxon>
        <taxon>Roseivirgaceae</taxon>
        <taxon>Roseivirga</taxon>
    </lineage>
</organism>
<gene>
    <name evidence="2" type="ORF">AWW68_17765</name>
</gene>
<dbReference type="Pfam" id="PF05016">
    <property type="entry name" value="ParE_toxin"/>
    <property type="match status" value="1"/>
</dbReference>
<evidence type="ECO:0008006" key="4">
    <source>
        <dbReference type="Google" id="ProtNLM"/>
    </source>
</evidence>
<dbReference type="OrthoDB" id="1098070at2"/>
<evidence type="ECO:0000313" key="3">
    <source>
        <dbReference type="Proteomes" id="UP000075606"/>
    </source>
</evidence>
<evidence type="ECO:0000256" key="1">
    <source>
        <dbReference type="ARBA" id="ARBA00022649"/>
    </source>
</evidence>
<comment type="caution">
    <text evidence="2">The sequence shown here is derived from an EMBL/GenBank/DDBJ whole genome shotgun (WGS) entry which is preliminary data.</text>
</comment>
<dbReference type="RefSeq" id="WP_068224921.1">
    <property type="nucleotide sequence ID" value="NZ_LRPC01000031.1"/>
</dbReference>
<dbReference type="EMBL" id="LRPC01000031">
    <property type="protein sequence ID" value="KYG71864.1"/>
    <property type="molecule type" value="Genomic_DNA"/>
</dbReference>
<keyword evidence="3" id="KW-1185">Reference proteome</keyword>
<evidence type="ECO:0000313" key="2">
    <source>
        <dbReference type="EMBL" id="KYG71864.1"/>
    </source>
</evidence>
<dbReference type="Proteomes" id="UP000075606">
    <property type="component" value="Unassembled WGS sequence"/>
</dbReference>
<dbReference type="AlphaFoldDB" id="A0A150WZG8"/>
<name>A0A150WZG8_9BACT</name>
<keyword evidence="1" id="KW-1277">Toxin-antitoxin system</keyword>
<dbReference type="Gene3D" id="3.30.2310.20">
    <property type="entry name" value="RelE-like"/>
    <property type="match status" value="1"/>
</dbReference>
<dbReference type="InterPro" id="IPR007712">
    <property type="entry name" value="RelE/ParE_toxin"/>
</dbReference>
<dbReference type="STRING" id="333140.AWW68_17765"/>
<accession>A0A150WZG8</accession>
<reference evidence="2 3" key="1">
    <citation type="submission" date="2016-01" db="EMBL/GenBank/DDBJ databases">
        <title>Genome sequencing of Roseivirga spongicola UST030701-084.</title>
        <authorList>
            <person name="Selvaratnam C."/>
            <person name="Thevarajoo S."/>
            <person name="Goh K.M."/>
            <person name="Ee R."/>
            <person name="Chan K.-G."/>
            <person name="Chong C.S."/>
        </authorList>
    </citation>
    <scope>NUCLEOTIDE SEQUENCE [LARGE SCALE GENOMIC DNA]</scope>
    <source>
        <strain evidence="2 3">UST030701-084</strain>
    </source>
</reference>
<sequence>MRLEIRYSPRARQEEIALLEYIVENFGVQKAKEIYSRIEKVLGLIAENPDMFKASKRKKGLRKCVFSEQTSIYYRVNASFIEVISFRPNKKNPNHFNI</sequence>